<evidence type="ECO:0000313" key="2">
    <source>
        <dbReference type="Proteomes" id="UP000245626"/>
    </source>
</evidence>
<evidence type="ECO:0000313" key="1">
    <source>
        <dbReference type="EMBL" id="PWN54290.1"/>
    </source>
</evidence>
<keyword evidence="2" id="KW-1185">Reference proteome</keyword>
<dbReference type="EMBL" id="KZ819689">
    <property type="protein sequence ID" value="PWN54290.1"/>
    <property type="molecule type" value="Genomic_DNA"/>
</dbReference>
<proteinExistence type="predicted"/>
<organism evidence="1 2">
    <name type="scientific">Violaceomyces palustris</name>
    <dbReference type="NCBI Taxonomy" id="1673888"/>
    <lineage>
        <taxon>Eukaryota</taxon>
        <taxon>Fungi</taxon>
        <taxon>Dikarya</taxon>
        <taxon>Basidiomycota</taxon>
        <taxon>Ustilaginomycotina</taxon>
        <taxon>Ustilaginomycetes</taxon>
        <taxon>Violaceomycetales</taxon>
        <taxon>Violaceomycetaceae</taxon>
        <taxon>Violaceomyces</taxon>
    </lineage>
</organism>
<sequence length="99" mass="11125">MAQDRSFLLLSSFLFIYASSLPSLSRPSFIRPNSQTRSAPRKGPGGSPSDEKKVHIHLRSRNEFENKKGDAFPTLEESPHPDLRNEMDAKKGKGSKVQR</sequence>
<accession>A0ACD0P843</accession>
<name>A0ACD0P843_9BASI</name>
<reference evidence="1 2" key="1">
    <citation type="journal article" date="2018" name="Mol. Biol. Evol.">
        <title>Broad Genomic Sampling Reveals a Smut Pathogenic Ancestry of the Fungal Clade Ustilaginomycotina.</title>
        <authorList>
            <person name="Kijpornyongpan T."/>
            <person name="Mondo S.J."/>
            <person name="Barry K."/>
            <person name="Sandor L."/>
            <person name="Lee J."/>
            <person name="Lipzen A."/>
            <person name="Pangilinan J."/>
            <person name="LaButti K."/>
            <person name="Hainaut M."/>
            <person name="Henrissat B."/>
            <person name="Grigoriev I.V."/>
            <person name="Spatafora J.W."/>
            <person name="Aime M.C."/>
        </authorList>
    </citation>
    <scope>NUCLEOTIDE SEQUENCE [LARGE SCALE GENOMIC DNA]</scope>
    <source>
        <strain evidence="1 2">SA 807</strain>
    </source>
</reference>
<dbReference type="Proteomes" id="UP000245626">
    <property type="component" value="Unassembled WGS sequence"/>
</dbReference>
<gene>
    <name evidence="1" type="ORF">IE53DRAFT_383139</name>
</gene>
<protein>
    <submittedName>
        <fullName evidence="1">Uncharacterized protein</fullName>
    </submittedName>
</protein>